<dbReference type="Proteomes" id="UP000069935">
    <property type="component" value="Chromosome 3"/>
</dbReference>
<evidence type="ECO:0000313" key="2">
    <source>
        <dbReference type="EMBL" id="ALG73792.1"/>
    </source>
</evidence>
<feature type="domain" description="DUF4384" evidence="1">
    <location>
        <begin position="388"/>
        <end position="468"/>
    </location>
</feature>
<dbReference type="KEGG" id="ati:AL072_19705"/>
<protein>
    <submittedName>
        <fullName evidence="2">Serine/threonine protein kinase</fullName>
    </submittedName>
</protein>
<proteinExistence type="predicted"/>
<dbReference type="InterPro" id="IPR011009">
    <property type="entry name" value="Kinase-like_dom_sf"/>
</dbReference>
<dbReference type="InterPro" id="IPR025493">
    <property type="entry name" value="DUF4384"/>
</dbReference>
<dbReference type="Pfam" id="PF14326">
    <property type="entry name" value="DUF4384"/>
    <property type="match status" value="1"/>
</dbReference>
<name>A0AAC8ZVE2_9PROT</name>
<keyword evidence="2" id="KW-0808">Transferase</keyword>
<accession>A0AAC8ZVE2</accession>
<keyword evidence="3" id="KW-1185">Reference proteome</keyword>
<sequence length="512" mass="53341">MADTERRLGRYRLLDQIERDGDARLYRALDADGRSVILWTVPLACLCAAPSVEGDALERFRHMAAAAARLVHPAIPAVLASGEHAGIAFVATAPVEGPTLATRLKTGPVILEDSVATLDRVLDALGAAHRAGVVHGALDTKAIHRSGAAAMVTGFGRGALTASYANPRDDLDAARRLAERLLTDHADRPEVAALLARVRDDGTDAFPDAAALRCAVCELGKASAGPPAAPPRHDRHWPMWTIWLGGLALAGAGAAVVALHSPAPSPPLPQSEMQAAARSALSFPVPTTRRPPIAAVAQALRSVNCTLLTVEDVNGRLLVSGTVAGEQAGGAVRDTVGANAAGWDYGLDLVTADAQFCVPLDTVAAALDANRRLEMPLAATVTEGPALNAGDSLALEIRAPARPVVLQVDYFTIDGSVVHLLPNPSDQGTALAAGALRRLGGRAEGERRWTVGPPYGTEMLLTIATPEPLFPTVRPEQEQAADYLAALARVLASLPDDAPAPLATVRFITTGP</sequence>
<reference evidence="3" key="1">
    <citation type="submission" date="2015-12" db="EMBL/GenBank/DDBJ databases">
        <title>Complete Genome Sequence of Azospirillum thiophilum BV-S.</title>
        <authorList>
            <person name="Fomenkov A."/>
            <person name="Vincze T."/>
            <person name="Grabovich M."/>
            <person name="Dubinina G."/>
            <person name="Orlova M."/>
            <person name="Belousova E."/>
            <person name="Roberts R.J."/>
        </authorList>
    </citation>
    <scope>NUCLEOTIDE SEQUENCE [LARGE SCALE GENOMIC DNA]</scope>
    <source>
        <strain evidence="3">BV-S</strain>
    </source>
</reference>
<evidence type="ECO:0000313" key="3">
    <source>
        <dbReference type="Proteomes" id="UP000069935"/>
    </source>
</evidence>
<dbReference type="SUPFAM" id="SSF56112">
    <property type="entry name" value="Protein kinase-like (PK-like)"/>
    <property type="match status" value="1"/>
</dbReference>
<organism evidence="2 3">
    <name type="scientific">Azospirillum thiophilum</name>
    <dbReference type="NCBI Taxonomy" id="528244"/>
    <lineage>
        <taxon>Bacteria</taxon>
        <taxon>Pseudomonadati</taxon>
        <taxon>Pseudomonadota</taxon>
        <taxon>Alphaproteobacteria</taxon>
        <taxon>Rhodospirillales</taxon>
        <taxon>Azospirillaceae</taxon>
        <taxon>Azospirillum</taxon>
    </lineage>
</organism>
<dbReference type="EMBL" id="CP012403">
    <property type="protein sequence ID" value="ALG73792.1"/>
    <property type="molecule type" value="Genomic_DNA"/>
</dbReference>
<keyword evidence="2" id="KW-0723">Serine/threonine-protein kinase</keyword>
<gene>
    <name evidence="2" type="ORF">AL072_19705</name>
</gene>
<reference evidence="2 3" key="2">
    <citation type="journal article" date="2016" name="Genome Announc.">
        <title>Complete Genome Sequence of a Strain of Azospirillum thiophilum Isolated from a Sulfide Spring.</title>
        <authorList>
            <person name="Fomenkov A."/>
            <person name="Vincze T."/>
            <person name="Grabovich M."/>
            <person name="Anton B.P."/>
            <person name="Dubinina G."/>
            <person name="Orlova M."/>
            <person name="Belousova E."/>
            <person name="Roberts R.J."/>
        </authorList>
    </citation>
    <scope>NUCLEOTIDE SEQUENCE [LARGE SCALE GENOMIC DNA]</scope>
    <source>
        <strain evidence="2 3">BV-S</strain>
    </source>
</reference>
<dbReference type="AlphaFoldDB" id="A0AAC8ZVE2"/>
<evidence type="ECO:0000259" key="1">
    <source>
        <dbReference type="Pfam" id="PF14326"/>
    </source>
</evidence>
<keyword evidence="2" id="KW-0418">Kinase</keyword>
<dbReference type="Gene3D" id="3.30.200.20">
    <property type="entry name" value="Phosphorylase Kinase, domain 1"/>
    <property type="match status" value="1"/>
</dbReference>
<dbReference type="GO" id="GO:0004674">
    <property type="term" value="F:protein serine/threonine kinase activity"/>
    <property type="evidence" value="ECO:0007669"/>
    <property type="project" value="UniProtKB-KW"/>
</dbReference>